<keyword evidence="3" id="KW-1185">Reference proteome</keyword>
<keyword evidence="1" id="KW-0812">Transmembrane</keyword>
<protein>
    <submittedName>
        <fullName evidence="2">Uncharacterized protein</fullName>
    </submittedName>
</protein>
<dbReference type="EMBL" id="FNHI01000020">
    <property type="protein sequence ID" value="SDN13756.1"/>
    <property type="molecule type" value="Genomic_DNA"/>
</dbReference>
<feature type="transmembrane region" description="Helical" evidence="1">
    <location>
        <begin position="172"/>
        <end position="195"/>
    </location>
</feature>
<dbReference type="Proteomes" id="UP000199063">
    <property type="component" value="Unassembled WGS sequence"/>
</dbReference>
<accession>A0A1G9YZI5</accession>
<evidence type="ECO:0000313" key="2">
    <source>
        <dbReference type="EMBL" id="SDN13756.1"/>
    </source>
</evidence>
<feature type="transmembrane region" description="Helical" evidence="1">
    <location>
        <begin position="16"/>
        <end position="38"/>
    </location>
</feature>
<keyword evidence="1" id="KW-0472">Membrane</keyword>
<name>A0A1G9YZI5_9ACTN</name>
<evidence type="ECO:0000313" key="3">
    <source>
        <dbReference type="Proteomes" id="UP000199063"/>
    </source>
</evidence>
<sequence length="271" mass="29627">MPRRTPRSYARGVNPIALAAVALPVTVLLCGHLALLAWRSRRRRQADTERHRADRAHCDALVLDPYDAAVFRADETGAAAARLLLDGLVRIDRRGFVRLNDAGLDPHRRAGHPAPDALLDAVRREGAPVTLGWILRQDMVYEEARQALWGDCHARLPHPPEAPKHWGDGAGAAVLGCTGVAVMVAQWAFCGIALTTTAPTGAGQVVAATAVFLALIAQLGWMCRVSALREREQEWARTRPGRWGPCAGAVPRRLRIRRSPRWTPRASAGWV</sequence>
<organism evidence="2 3">
    <name type="scientific">Streptomyces wuyuanensis</name>
    <dbReference type="NCBI Taxonomy" id="1196353"/>
    <lineage>
        <taxon>Bacteria</taxon>
        <taxon>Bacillati</taxon>
        <taxon>Actinomycetota</taxon>
        <taxon>Actinomycetes</taxon>
        <taxon>Kitasatosporales</taxon>
        <taxon>Streptomycetaceae</taxon>
        <taxon>Streptomyces</taxon>
    </lineage>
</organism>
<dbReference type="AlphaFoldDB" id="A0A1G9YZI5"/>
<feature type="transmembrane region" description="Helical" evidence="1">
    <location>
        <begin position="201"/>
        <end position="221"/>
    </location>
</feature>
<keyword evidence="1" id="KW-1133">Transmembrane helix</keyword>
<dbReference type="STRING" id="1196353.SAMN05444921_1204"/>
<gene>
    <name evidence="2" type="ORF">SAMN05444921_1204</name>
</gene>
<proteinExistence type="predicted"/>
<reference evidence="3" key="1">
    <citation type="submission" date="2016-10" db="EMBL/GenBank/DDBJ databases">
        <authorList>
            <person name="Varghese N."/>
            <person name="Submissions S."/>
        </authorList>
    </citation>
    <scope>NUCLEOTIDE SEQUENCE [LARGE SCALE GENOMIC DNA]</scope>
    <source>
        <strain evidence="3">CGMCC 4.7042</strain>
    </source>
</reference>
<evidence type="ECO:0000256" key="1">
    <source>
        <dbReference type="SAM" id="Phobius"/>
    </source>
</evidence>